<dbReference type="RefSeq" id="WP_007468137.1">
    <property type="nucleotide sequence ID" value="NZ_AMZO01000026.1"/>
</dbReference>
<gene>
    <name evidence="6" type="ORF">C942_02502</name>
</gene>
<dbReference type="EMBL" id="AMZO01000026">
    <property type="protein sequence ID" value="ELR64478.1"/>
    <property type="molecule type" value="Genomic_DNA"/>
</dbReference>
<dbReference type="Pfam" id="PF00589">
    <property type="entry name" value="Phage_integrase"/>
    <property type="match status" value="1"/>
</dbReference>
<dbReference type="InterPro" id="IPR010998">
    <property type="entry name" value="Integrase_recombinase_N"/>
</dbReference>
<organism evidence="6 7">
    <name type="scientific">Photobacterium marinum</name>
    <dbReference type="NCBI Taxonomy" id="1056511"/>
    <lineage>
        <taxon>Bacteria</taxon>
        <taxon>Pseudomonadati</taxon>
        <taxon>Pseudomonadota</taxon>
        <taxon>Gammaproteobacteria</taxon>
        <taxon>Vibrionales</taxon>
        <taxon>Vibrionaceae</taxon>
        <taxon>Photobacterium</taxon>
    </lineage>
</organism>
<keyword evidence="3" id="KW-0233">DNA recombination</keyword>
<dbReference type="PATRIC" id="fig|1056511.3.peg.3575"/>
<dbReference type="PROSITE" id="PS51900">
    <property type="entry name" value="CB"/>
    <property type="match status" value="1"/>
</dbReference>
<evidence type="ECO:0000256" key="2">
    <source>
        <dbReference type="ARBA" id="ARBA00023125"/>
    </source>
</evidence>
<dbReference type="OrthoDB" id="6263279at2"/>
<dbReference type="InterPro" id="IPR044068">
    <property type="entry name" value="CB"/>
</dbReference>
<proteinExistence type="predicted"/>
<protein>
    <submittedName>
        <fullName evidence="6">Phage integrase family protein</fullName>
    </submittedName>
</protein>
<evidence type="ECO:0000256" key="1">
    <source>
        <dbReference type="ARBA" id="ARBA00022908"/>
    </source>
</evidence>
<dbReference type="Proteomes" id="UP000011134">
    <property type="component" value="Unassembled WGS sequence"/>
</dbReference>
<keyword evidence="7" id="KW-1185">Reference proteome</keyword>
<dbReference type="InterPro" id="IPR050090">
    <property type="entry name" value="Tyrosine_recombinase_XerCD"/>
</dbReference>
<name>L8J8F7_9GAMM</name>
<dbReference type="AlphaFoldDB" id="L8J8F7"/>
<keyword evidence="2 4" id="KW-0238">DNA-binding</keyword>
<sequence length="385" mass="43898">MNNSGHFSPVVFTNQEQLTNASVVRIKNPTERSRYRELIAELSKLLYRAADMSDLDDDKRRVANDGFVSYLYNASGRSLNTLRQTKHSLRLYLDWCEENQLRSLPTSPYELGHYLNFLEMVKGHAPSTISAHLSVVSLLHRIAGMIDVTKTQHVIDTMASIRMNAIRNGYTENQQAGFRKHHLQALRHQWENSNHPRDRRDLALLSLAWDSLLRESELARVTLRMLKLNRNNGHYIGRIGYTKTSNKKNDASGSVFFVSRQSYQLLMAAIIATGGDPDDRNSYVFYPLTKKGFANKRFCDPVTGFSPLSGEAVDGVFDRAYQALKPEDCEKPWRGHSARIGRAQDLSEAGATNKQIMQLGRWEDPKMPSRYTREQDLSEIAAQFI</sequence>
<accession>L8J8F7</accession>
<reference evidence="6 7" key="1">
    <citation type="submission" date="2012-12" db="EMBL/GenBank/DDBJ databases">
        <title>Genome Assembly of Photobacterium sp. AK15.</title>
        <authorList>
            <person name="Khatri I."/>
            <person name="Vaidya B."/>
            <person name="Srinivas T.N.R."/>
            <person name="Subramanian S."/>
            <person name="Pinnaka A."/>
        </authorList>
    </citation>
    <scope>NUCLEOTIDE SEQUENCE [LARGE SCALE GENOMIC DNA]</scope>
    <source>
        <strain evidence="6 7">AK15</strain>
    </source>
</reference>
<dbReference type="GO" id="GO:0015074">
    <property type="term" value="P:DNA integration"/>
    <property type="evidence" value="ECO:0007669"/>
    <property type="project" value="UniProtKB-KW"/>
</dbReference>
<evidence type="ECO:0000259" key="5">
    <source>
        <dbReference type="PROSITE" id="PS51900"/>
    </source>
</evidence>
<dbReference type="SUPFAM" id="SSF47823">
    <property type="entry name" value="lambda integrase-like, N-terminal domain"/>
    <property type="match status" value="1"/>
</dbReference>
<evidence type="ECO:0000256" key="3">
    <source>
        <dbReference type="ARBA" id="ARBA00023172"/>
    </source>
</evidence>
<dbReference type="InterPro" id="IPR002104">
    <property type="entry name" value="Integrase_catalytic"/>
</dbReference>
<keyword evidence="1" id="KW-0229">DNA integration</keyword>
<dbReference type="SUPFAM" id="SSF56349">
    <property type="entry name" value="DNA breaking-rejoining enzymes"/>
    <property type="match status" value="1"/>
</dbReference>
<comment type="caution">
    <text evidence="6">The sequence shown here is derived from an EMBL/GenBank/DDBJ whole genome shotgun (WGS) entry which is preliminary data.</text>
</comment>
<evidence type="ECO:0000313" key="7">
    <source>
        <dbReference type="Proteomes" id="UP000011134"/>
    </source>
</evidence>
<feature type="domain" description="Core-binding (CB)" evidence="5">
    <location>
        <begin position="58"/>
        <end position="144"/>
    </location>
</feature>
<dbReference type="Gene3D" id="1.10.150.130">
    <property type="match status" value="1"/>
</dbReference>
<dbReference type="InterPro" id="IPR013762">
    <property type="entry name" value="Integrase-like_cat_sf"/>
</dbReference>
<dbReference type="GO" id="GO:0003677">
    <property type="term" value="F:DNA binding"/>
    <property type="evidence" value="ECO:0007669"/>
    <property type="project" value="UniProtKB-UniRule"/>
</dbReference>
<dbReference type="Gene3D" id="1.10.443.10">
    <property type="entry name" value="Intergrase catalytic core"/>
    <property type="match status" value="1"/>
</dbReference>
<dbReference type="InterPro" id="IPR011010">
    <property type="entry name" value="DNA_brk_join_enz"/>
</dbReference>
<dbReference type="PANTHER" id="PTHR30349">
    <property type="entry name" value="PHAGE INTEGRASE-RELATED"/>
    <property type="match status" value="1"/>
</dbReference>
<evidence type="ECO:0000313" key="6">
    <source>
        <dbReference type="EMBL" id="ELR64478.1"/>
    </source>
</evidence>
<dbReference type="GO" id="GO:0006310">
    <property type="term" value="P:DNA recombination"/>
    <property type="evidence" value="ECO:0007669"/>
    <property type="project" value="UniProtKB-KW"/>
</dbReference>
<evidence type="ECO:0000256" key="4">
    <source>
        <dbReference type="PROSITE-ProRule" id="PRU01248"/>
    </source>
</evidence>